<comment type="caution">
    <text evidence="3">Lacks conserved residue(s) required for the propagation of feature annotation.</text>
</comment>
<evidence type="ECO:0000256" key="5">
    <source>
        <dbReference type="SAM" id="SignalP"/>
    </source>
</evidence>
<dbReference type="Pfam" id="PF01392">
    <property type="entry name" value="Fz"/>
    <property type="match status" value="1"/>
</dbReference>
<dbReference type="GO" id="GO:0017147">
    <property type="term" value="F:Wnt-protein binding"/>
    <property type="evidence" value="ECO:0007669"/>
    <property type="project" value="TreeGrafter"/>
</dbReference>
<feature type="compositionally biased region" description="Polar residues" evidence="4">
    <location>
        <begin position="224"/>
        <end position="292"/>
    </location>
</feature>
<keyword evidence="5" id="KW-0732">Signal</keyword>
<evidence type="ECO:0000256" key="4">
    <source>
        <dbReference type="SAM" id="MobiDB-lite"/>
    </source>
</evidence>
<dbReference type="GO" id="GO:0060070">
    <property type="term" value="P:canonical Wnt signaling pathway"/>
    <property type="evidence" value="ECO:0007669"/>
    <property type="project" value="TreeGrafter"/>
</dbReference>
<dbReference type="SMART" id="SM00063">
    <property type="entry name" value="FRI"/>
    <property type="match status" value="1"/>
</dbReference>
<dbReference type="FunFam" id="1.10.2000.10:FF:000033">
    <property type="match status" value="1"/>
</dbReference>
<evidence type="ECO:0000256" key="2">
    <source>
        <dbReference type="ARBA" id="ARBA00023157"/>
    </source>
</evidence>
<dbReference type="AlphaFoldDB" id="A0A6P4YXY3"/>
<dbReference type="PROSITE" id="PS50038">
    <property type="entry name" value="FZ"/>
    <property type="match status" value="1"/>
</dbReference>
<evidence type="ECO:0000259" key="6">
    <source>
        <dbReference type="PROSITE" id="PS50038"/>
    </source>
</evidence>
<feature type="domain" description="FZ" evidence="6">
    <location>
        <begin position="27"/>
        <end position="143"/>
    </location>
</feature>
<feature type="chain" id="PRO_5027655683" evidence="5">
    <location>
        <begin position="25"/>
        <end position="346"/>
    </location>
</feature>
<dbReference type="InterPro" id="IPR015526">
    <property type="entry name" value="Frizzled/SFRP"/>
</dbReference>
<dbReference type="GO" id="GO:0042813">
    <property type="term" value="F:Wnt receptor activity"/>
    <property type="evidence" value="ECO:0007669"/>
    <property type="project" value="TreeGrafter"/>
</dbReference>
<dbReference type="SUPFAM" id="SSF63501">
    <property type="entry name" value="Frizzled cysteine-rich domain"/>
    <property type="match status" value="2"/>
</dbReference>
<dbReference type="GeneID" id="109468327"/>
<evidence type="ECO:0000256" key="1">
    <source>
        <dbReference type="ARBA" id="ARBA00022473"/>
    </source>
</evidence>
<sequence>MKLSIIITVITTALILAGKNTCYGQVCEPIRYSGCMGLSYNQTSFPNVYGWQDQDEALRTAPFVFPTYNPIIDCHPELNFFLCSLLFPQCTSEGQKLPCRSFCNEINATCGERALAAGVQWNAAICPQLSDDSCTRPDGCEPIRYSGCMGLSYSQTSFPNVYGWQDQDEALRTAPFVFPTLPCRSFCNEINTACGDRAQAAGLQWNAAICPQLSDDSCTRPNVPSIITSPATPSQQSNATATTAPTVSQQANTTATDAPTASQLANTTATDAPTASQLANKTVTDAPTSSQQTNTTATDAPTTGSQQDNTPTVGASGGAMATGGNADIVIGVVAAIAWAVALGNSG</sequence>
<dbReference type="InterPro" id="IPR020067">
    <property type="entry name" value="Frizzled_dom"/>
</dbReference>
<dbReference type="PANTHER" id="PTHR11309">
    <property type="entry name" value="FRIZZLED"/>
    <property type="match status" value="1"/>
</dbReference>
<dbReference type="InterPro" id="IPR036790">
    <property type="entry name" value="Frizzled_dom_sf"/>
</dbReference>
<dbReference type="RefSeq" id="XP_019622136.1">
    <property type="nucleotide sequence ID" value="XM_019766577.1"/>
</dbReference>
<feature type="compositionally biased region" description="Polar residues" evidence="4">
    <location>
        <begin position="304"/>
        <end position="313"/>
    </location>
</feature>
<feature type="compositionally biased region" description="Low complexity" evidence="4">
    <location>
        <begin position="293"/>
        <end position="303"/>
    </location>
</feature>
<evidence type="ECO:0000256" key="3">
    <source>
        <dbReference type="PROSITE-ProRule" id="PRU00090"/>
    </source>
</evidence>
<feature type="region of interest" description="Disordered" evidence="4">
    <location>
        <begin position="224"/>
        <end position="318"/>
    </location>
</feature>
<accession>A0A6P4YXY3</accession>
<keyword evidence="1" id="KW-0217">Developmental protein</keyword>
<name>A0A6P4YXY3_BRABE</name>
<feature type="signal peptide" evidence="5">
    <location>
        <begin position="1"/>
        <end position="24"/>
    </location>
</feature>
<reference evidence="8" key="1">
    <citation type="submission" date="2025-08" db="UniProtKB">
        <authorList>
            <consortium name="RefSeq"/>
        </authorList>
    </citation>
    <scope>IDENTIFICATION</scope>
    <source>
        <tissue evidence="8">Gonad</tissue>
    </source>
</reference>
<dbReference type="GO" id="GO:0005886">
    <property type="term" value="C:plasma membrane"/>
    <property type="evidence" value="ECO:0007669"/>
    <property type="project" value="TreeGrafter"/>
</dbReference>
<dbReference type="Gene3D" id="1.10.2000.10">
    <property type="entry name" value="Frizzled cysteine-rich domain"/>
    <property type="match status" value="2"/>
</dbReference>
<organism evidence="7 8">
    <name type="scientific">Branchiostoma belcheri</name>
    <name type="common">Amphioxus</name>
    <dbReference type="NCBI Taxonomy" id="7741"/>
    <lineage>
        <taxon>Eukaryota</taxon>
        <taxon>Metazoa</taxon>
        <taxon>Chordata</taxon>
        <taxon>Cephalochordata</taxon>
        <taxon>Leptocardii</taxon>
        <taxon>Amphioxiformes</taxon>
        <taxon>Branchiostomatidae</taxon>
        <taxon>Branchiostoma</taxon>
    </lineage>
</organism>
<keyword evidence="2 3" id="KW-1015">Disulfide bond</keyword>
<dbReference type="CDD" id="cd07066">
    <property type="entry name" value="CRD_FZ"/>
    <property type="match status" value="2"/>
</dbReference>
<feature type="disulfide bond" evidence="3">
    <location>
        <begin position="99"/>
        <end position="140"/>
    </location>
</feature>
<proteinExistence type="predicted"/>
<evidence type="ECO:0000313" key="7">
    <source>
        <dbReference type="Proteomes" id="UP000515135"/>
    </source>
</evidence>
<evidence type="ECO:0000313" key="8">
    <source>
        <dbReference type="RefSeq" id="XP_019622136.1"/>
    </source>
</evidence>
<dbReference type="KEGG" id="bbel:109468327"/>
<dbReference type="PANTHER" id="PTHR11309:SF47">
    <property type="entry name" value="FRIZZLED"/>
    <property type="match status" value="1"/>
</dbReference>
<dbReference type="GO" id="GO:0035567">
    <property type="term" value="P:non-canonical Wnt signaling pathway"/>
    <property type="evidence" value="ECO:0007669"/>
    <property type="project" value="TreeGrafter"/>
</dbReference>
<protein>
    <submittedName>
        <fullName evidence="8">Uncharacterized protein LOC109468327</fullName>
    </submittedName>
</protein>
<dbReference type="OrthoDB" id="9991628at2759"/>
<gene>
    <name evidence="8" type="primary">LOC109468327</name>
</gene>
<dbReference type="Proteomes" id="UP000515135">
    <property type="component" value="Unplaced"/>
</dbReference>
<keyword evidence="7" id="KW-1185">Reference proteome</keyword>